<evidence type="ECO:0000256" key="2">
    <source>
        <dbReference type="ARBA" id="ARBA00023134"/>
    </source>
</evidence>
<protein>
    <submittedName>
        <fullName evidence="4">Uncharacterized protein</fullName>
    </submittedName>
</protein>
<proteinExistence type="predicted"/>
<dbReference type="GO" id="GO:0003924">
    <property type="term" value="F:GTPase activity"/>
    <property type="evidence" value="ECO:0007669"/>
    <property type="project" value="InterPro"/>
</dbReference>
<sequence>MTTVLNNLVFKIIVIGNANTGKSALLNRVTGRIFNNSYTMTIGVDFAIRNIEFEKNGHKNHIKLQIWDTAGQECFRSITRSYYKDAAGVILVYDITNLKSYESLTRWIDDINYYCSPDTQIIISGNKIDLGHIRTISYNEVNIFCKNNTIDYLETSSKTGENVDILFKKLAEKIYDNYITKNLEERKNILGIKHLNAVSDSVLNGGLLTKGMRMKMKMKMRTKGMTGKQPCCQSL</sequence>
<evidence type="ECO:0000256" key="1">
    <source>
        <dbReference type="ARBA" id="ARBA00022741"/>
    </source>
</evidence>
<dbReference type="PROSITE" id="PS51421">
    <property type="entry name" value="RAS"/>
    <property type="match status" value="1"/>
</dbReference>
<dbReference type="SMART" id="SM00175">
    <property type="entry name" value="RAB"/>
    <property type="match status" value="1"/>
</dbReference>
<keyword evidence="2" id="KW-0342">GTP-binding</keyword>
<accession>A0A6C0EJP2</accession>
<reference evidence="4" key="1">
    <citation type="journal article" date="2020" name="Nature">
        <title>Giant virus diversity and host interactions through global metagenomics.</title>
        <authorList>
            <person name="Schulz F."/>
            <person name="Roux S."/>
            <person name="Paez-Espino D."/>
            <person name="Jungbluth S."/>
            <person name="Walsh D.A."/>
            <person name="Denef V.J."/>
            <person name="McMahon K.D."/>
            <person name="Konstantinidis K.T."/>
            <person name="Eloe-Fadrosh E.A."/>
            <person name="Kyrpides N.C."/>
            <person name="Woyke T."/>
        </authorList>
    </citation>
    <scope>NUCLEOTIDE SEQUENCE</scope>
    <source>
        <strain evidence="4">GVMAG-M-3300001351-8</strain>
    </source>
</reference>
<dbReference type="SMART" id="SM00174">
    <property type="entry name" value="RHO"/>
    <property type="match status" value="1"/>
</dbReference>
<dbReference type="Pfam" id="PF00071">
    <property type="entry name" value="Ras"/>
    <property type="match status" value="1"/>
</dbReference>
<dbReference type="PANTHER" id="PTHR47977">
    <property type="entry name" value="RAS-RELATED PROTEIN RAB"/>
    <property type="match status" value="1"/>
</dbReference>
<dbReference type="Gene3D" id="3.40.50.300">
    <property type="entry name" value="P-loop containing nucleotide triphosphate hydrolases"/>
    <property type="match status" value="1"/>
</dbReference>
<dbReference type="InterPro" id="IPR027417">
    <property type="entry name" value="P-loop_NTPase"/>
</dbReference>
<keyword evidence="1" id="KW-0547">Nucleotide-binding</keyword>
<dbReference type="SMART" id="SM00173">
    <property type="entry name" value="RAS"/>
    <property type="match status" value="1"/>
</dbReference>
<dbReference type="CDD" id="cd00154">
    <property type="entry name" value="Rab"/>
    <property type="match status" value="1"/>
</dbReference>
<name>A0A6C0EJP2_9ZZZZ</name>
<dbReference type="PROSITE" id="PS51419">
    <property type="entry name" value="RAB"/>
    <property type="match status" value="1"/>
</dbReference>
<dbReference type="FunFam" id="3.40.50.300:FF:001129">
    <property type="entry name" value="ras-related protein Rab-44 isoform X2"/>
    <property type="match status" value="1"/>
</dbReference>
<dbReference type="GO" id="GO:0005525">
    <property type="term" value="F:GTP binding"/>
    <property type="evidence" value="ECO:0007669"/>
    <property type="project" value="UniProtKB-KW"/>
</dbReference>
<dbReference type="SMART" id="SM00176">
    <property type="entry name" value="RAN"/>
    <property type="match status" value="1"/>
</dbReference>
<organism evidence="4">
    <name type="scientific">viral metagenome</name>
    <dbReference type="NCBI Taxonomy" id="1070528"/>
    <lineage>
        <taxon>unclassified sequences</taxon>
        <taxon>metagenomes</taxon>
        <taxon>organismal metagenomes</taxon>
    </lineage>
</organism>
<dbReference type="InterPro" id="IPR050227">
    <property type="entry name" value="Rab"/>
</dbReference>
<evidence type="ECO:0000313" key="4">
    <source>
        <dbReference type="EMBL" id="QHT29228.1"/>
    </source>
</evidence>
<dbReference type="PRINTS" id="PR00449">
    <property type="entry name" value="RASTRNSFRMNG"/>
</dbReference>
<dbReference type="SUPFAM" id="SSF52540">
    <property type="entry name" value="P-loop containing nucleoside triphosphate hydrolases"/>
    <property type="match status" value="1"/>
</dbReference>
<dbReference type="EMBL" id="MN738872">
    <property type="protein sequence ID" value="QHT29228.1"/>
    <property type="molecule type" value="Genomic_DNA"/>
</dbReference>
<evidence type="ECO:0000256" key="3">
    <source>
        <dbReference type="ARBA" id="ARBA00023288"/>
    </source>
</evidence>
<dbReference type="AlphaFoldDB" id="A0A6C0EJP2"/>
<dbReference type="InterPro" id="IPR005225">
    <property type="entry name" value="Small_GTP-bd"/>
</dbReference>
<dbReference type="NCBIfam" id="TIGR00231">
    <property type="entry name" value="small_GTP"/>
    <property type="match status" value="1"/>
</dbReference>
<dbReference type="PROSITE" id="PS51420">
    <property type="entry name" value="RHO"/>
    <property type="match status" value="1"/>
</dbReference>
<keyword evidence="3" id="KW-0449">Lipoprotein</keyword>
<dbReference type="InterPro" id="IPR001806">
    <property type="entry name" value="Small_GTPase"/>
</dbReference>